<dbReference type="HOGENOM" id="CLU_112034_0_0_5"/>
<name>A7IP65_XANP2</name>
<proteinExistence type="predicted"/>
<organism evidence="2 3">
    <name type="scientific">Xanthobacter autotrophicus (strain ATCC BAA-1158 / Py2)</name>
    <dbReference type="NCBI Taxonomy" id="78245"/>
    <lineage>
        <taxon>Bacteria</taxon>
        <taxon>Pseudomonadati</taxon>
        <taxon>Pseudomonadota</taxon>
        <taxon>Alphaproteobacteria</taxon>
        <taxon>Hyphomicrobiales</taxon>
        <taxon>Xanthobacteraceae</taxon>
        <taxon>Xanthobacter</taxon>
    </lineage>
</organism>
<feature type="chain" id="PRO_5002710312" description="DUF411 domain-containing protein" evidence="1">
    <location>
        <begin position="31"/>
        <end position="162"/>
    </location>
</feature>
<dbReference type="eggNOG" id="COG3019">
    <property type="taxonomic scope" value="Bacteria"/>
</dbReference>
<protein>
    <recommendedName>
        <fullName evidence="4">DUF411 domain-containing protein</fullName>
    </recommendedName>
</protein>
<evidence type="ECO:0008006" key="4">
    <source>
        <dbReference type="Google" id="ProtNLM"/>
    </source>
</evidence>
<sequence>MRIGPFATRRAFLAGAAQAGAALLLPSAGAVEGLPRMTVTRDPNCGCCGGWVAHVKAAGFPVEVVEAADLAPLKARLGVPPALISCHTAEVGGYVLEGHVPADAIQRLLAARPQGRGLAVPGMPVGSPGMEVAGMPPETYEVILFGPEPQRVFARYRGTQAI</sequence>
<dbReference type="Proteomes" id="UP000002417">
    <property type="component" value="Chromosome"/>
</dbReference>
<dbReference type="KEGG" id="xau:Xaut_4590"/>
<dbReference type="AlphaFoldDB" id="A7IP65"/>
<keyword evidence="1" id="KW-0732">Signal</keyword>
<dbReference type="PROSITE" id="PS51318">
    <property type="entry name" value="TAT"/>
    <property type="match status" value="1"/>
</dbReference>
<reference evidence="2 3" key="1">
    <citation type="submission" date="2007-07" db="EMBL/GenBank/DDBJ databases">
        <title>Complete sequence of chromosome of Xanthobacter autotrophicus Py2.</title>
        <authorList>
            <consortium name="US DOE Joint Genome Institute"/>
            <person name="Copeland A."/>
            <person name="Lucas S."/>
            <person name="Lapidus A."/>
            <person name="Barry K."/>
            <person name="Glavina del Rio T."/>
            <person name="Hammon N."/>
            <person name="Israni S."/>
            <person name="Dalin E."/>
            <person name="Tice H."/>
            <person name="Pitluck S."/>
            <person name="Sims D."/>
            <person name="Brettin T."/>
            <person name="Bruce D."/>
            <person name="Detter J.C."/>
            <person name="Han C."/>
            <person name="Tapia R."/>
            <person name="Brainard J."/>
            <person name="Schmutz J."/>
            <person name="Larimer F."/>
            <person name="Land M."/>
            <person name="Hauser L."/>
            <person name="Kyrpides N."/>
            <person name="Kim E."/>
            <person name="Ensigns S.A."/>
            <person name="Richardson P."/>
        </authorList>
    </citation>
    <scope>NUCLEOTIDE SEQUENCE [LARGE SCALE GENOMIC DNA]</scope>
    <source>
        <strain evidence="3">ATCC BAA-1158 / Py2</strain>
    </source>
</reference>
<dbReference type="EMBL" id="CP000781">
    <property type="protein sequence ID" value="ABS69811.1"/>
    <property type="molecule type" value="Genomic_DNA"/>
</dbReference>
<evidence type="ECO:0000313" key="2">
    <source>
        <dbReference type="EMBL" id="ABS69811.1"/>
    </source>
</evidence>
<evidence type="ECO:0000313" key="3">
    <source>
        <dbReference type="Proteomes" id="UP000002417"/>
    </source>
</evidence>
<dbReference type="InterPro" id="IPR007332">
    <property type="entry name" value="DUF411"/>
</dbReference>
<gene>
    <name evidence="2" type="ordered locus">Xaut_4590</name>
</gene>
<dbReference type="STRING" id="78245.Xaut_4590"/>
<dbReference type="OrthoDB" id="14727at2"/>
<accession>A7IP65</accession>
<dbReference type="Pfam" id="PF04214">
    <property type="entry name" value="DUF411"/>
    <property type="match status" value="1"/>
</dbReference>
<dbReference type="PhylomeDB" id="A7IP65"/>
<keyword evidence="3" id="KW-1185">Reference proteome</keyword>
<evidence type="ECO:0000256" key="1">
    <source>
        <dbReference type="SAM" id="SignalP"/>
    </source>
</evidence>
<feature type="signal peptide" evidence="1">
    <location>
        <begin position="1"/>
        <end position="30"/>
    </location>
</feature>
<dbReference type="InterPro" id="IPR006311">
    <property type="entry name" value="TAT_signal"/>
</dbReference>